<evidence type="ECO:0000256" key="1">
    <source>
        <dbReference type="SAM" id="MobiDB-lite"/>
    </source>
</evidence>
<gene>
    <name evidence="2" type="ORF">MILUP08_45117</name>
</gene>
<proteinExistence type="predicted"/>
<dbReference type="eggNOG" id="ENOG5032YYX">
    <property type="taxonomic scope" value="Bacteria"/>
</dbReference>
<feature type="compositionally biased region" description="Low complexity" evidence="1">
    <location>
        <begin position="121"/>
        <end position="138"/>
    </location>
</feature>
<dbReference type="STRING" id="1150864.MILUP08_45117"/>
<dbReference type="AlphaFoldDB" id="I0L8U0"/>
<dbReference type="RefSeq" id="WP_007463013.1">
    <property type="nucleotide sequence ID" value="NZ_HF570108.1"/>
</dbReference>
<feature type="region of interest" description="Disordered" evidence="1">
    <location>
        <begin position="77"/>
        <end position="155"/>
    </location>
</feature>
<evidence type="ECO:0000313" key="3">
    <source>
        <dbReference type="Proteomes" id="UP000003448"/>
    </source>
</evidence>
<comment type="caution">
    <text evidence="2">The sequence shown here is derived from an EMBL/GenBank/DDBJ whole genome shotgun (WGS) entry which is preliminary data.</text>
</comment>
<evidence type="ECO:0000313" key="2">
    <source>
        <dbReference type="EMBL" id="CCH20237.1"/>
    </source>
</evidence>
<sequence>MIVASLLLILVAVVLLVFGLAGGSSILLTISIAASLLAAVALVAGARQAAANRATADPGRPGPRDRATFRRASQAEPGFAYGPPLAEPDVPVQHVPSTVGNGGTGWRQPPEPPSDPDEAPPSDAWPPHDAASPFEPEAPFVPPADGSRFSPVSPASPFVARGDEAYSSDAAAVDALADEPAEQPITPAEAARVSRLPDPVVVVDGRPRYHLAGCPHLAGRVPEPLPVAEAVELGFTPCAACAPATALLTDARPI</sequence>
<dbReference type="EMBL" id="CAIE01000037">
    <property type="protein sequence ID" value="CCH20237.1"/>
    <property type="molecule type" value="Genomic_DNA"/>
</dbReference>
<protein>
    <submittedName>
        <fullName evidence="2">Uncharacterized protein</fullName>
    </submittedName>
</protein>
<organism evidence="2 3">
    <name type="scientific">Micromonospora lupini str. Lupac 08</name>
    <dbReference type="NCBI Taxonomy" id="1150864"/>
    <lineage>
        <taxon>Bacteria</taxon>
        <taxon>Bacillati</taxon>
        <taxon>Actinomycetota</taxon>
        <taxon>Actinomycetes</taxon>
        <taxon>Micromonosporales</taxon>
        <taxon>Micromonosporaceae</taxon>
        <taxon>Micromonospora</taxon>
    </lineage>
</organism>
<dbReference type="Proteomes" id="UP000003448">
    <property type="component" value="Unassembled WGS sequence"/>
</dbReference>
<reference evidence="3" key="1">
    <citation type="journal article" date="2012" name="J. Bacteriol.">
        <title>Genome Sequence of Micromonospora lupini Lupac 08, Isolated from Root Nodules of Lupinus angustifolius.</title>
        <authorList>
            <person name="Alonso-Vega P."/>
            <person name="Normand P."/>
            <person name="Bacigalupe R."/>
            <person name="Pujic P."/>
            <person name="Lajus A."/>
            <person name="Vallenet D."/>
            <person name="Carro L."/>
            <person name="Coll P."/>
            <person name="Trujillo M.E."/>
        </authorList>
    </citation>
    <scope>NUCLEOTIDE SEQUENCE [LARGE SCALE GENOMIC DNA]</scope>
    <source>
        <strain evidence="3">Lupac 08</strain>
    </source>
</reference>
<keyword evidence="3" id="KW-1185">Reference proteome</keyword>
<name>I0L8U0_9ACTN</name>
<dbReference type="OrthoDB" id="3638805at2"/>
<accession>I0L8U0</accession>